<comment type="caution">
    <text evidence="12">The sequence shown here is derived from an EMBL/GenBank/DDBJ whole genome shotgun (WGS) entry which is preliminary data.</text>
</comment>
<evidence type="ECO:0000256" key="7">
    <source>
        <dbReference type="ARBA" id="ARBA00023136"/>
    </source>
</evidence>
<dbReference type="GO" id="GO:0050380">
    <property type="term" value="F:undecaprenyl-diphosphatase activity"/>
    <property type="evidence" value="ECO:0007669"/>
    <property type="project" value="UniProtKB-EC"/>
</dbReference>
<evidence type="ECO:0000256" key="10">
    <source>
        <dbReference type="SAM" id="Phobius"/>
    </source>
</evidence>
<feature type="transmembrane region" description="Helical" evidence="10">
    <location>
        <begin position="134"/>
        <end position="155"/>
    </location>
</feature>
<proteinExistence type="predicted"/>
<evidence type="ECO:0000256" key="3">
    <source>
        <dbReference type="ARBA" id="ARBA00022475"/>
    </source>
</evidence>
<gene>
    <name evidence="12" type="ORF">DES49_2447</name>
</gene>
<evidence type="ECO:0000256" key="9">
    <source>
        <dbReference type="ARBA" id="ARBA00047594"/>
    </source>
</evidence>
<comment type="subcellular location">
    <subcellularLocation>
        <location evidence="1">Cell membrane</location>
        <topology evidence="1">Multi-pass membrane protein</topology>
    </subcellularLocation>
</comment>
<evidence type="ECO:0000256" key="8">
    <source>
        <dbReference type="ARBA" id="ARBA00032707"/>
    </source>
</evidence>
<dbReference type="PANTHER" id="PTHR14969">
    <property type="entry name" value="SPHINGOSINE-1-PHOSPHATE PHOSPHOHYDROLASE"/>
    <property type="match status" value="1"/>
</dbReference>
<name>A0A4R7JKG4_9GAMM</name>
<dbReference type="OrthoDB" id="9780507at2"/>
<dbReference type="Pfam" id="PF01569">
    <property type="entry name" value="PAP2"/>
    <property type="match status" value="1"/>
</dbReference>
<sequence>MAQSRASRVFSRIDRFEHRWCEQINHSAGFPLVRDYFRLISWLGNGWFWYAIILLLPVTYGWWGWKLAALMTATGIACTLLYKVLKTFLVRERPFISFPVIQCVTPPLDRYSFPSGHSLHAVCFNGLLISYLPLLGAAVLPFTISVLASRVILGLHYPSDVLAGGLIGAGFAVLTTVMASGFLQGLS</sequence>
<evidence type="ECO:0000256" key="6">
    <source>
        <dbReference type="ARBA" id="ARBA00022989"/>
    </source>
</evidence>
<dbReference type="GO" id="GO:0005886">
    <property type="term" value="C:plasma membrane"/>
    <property type="evidence" value="ECO:0007669"/>
    <property type="project" value="UniProtKB-SubCell"/>
</dbReference>
<keyword evidence="6 10" id="KW-1133">Transmembrane helix</keyword>
<dbReference type="SUPFAM" id="SSF48317">
    <property type="entry name" value="Acid phosphatase/Vanadium-dependent haloperoxidase"/>
    <property type="match status" value="1"/>
</dbReference>
<feature type="domain" description="Phosphatidic acid phosphatase type 2/haloperoxidase" evidence="11">
    <location>
        <begin position="68"/>
        <end position="176"/>
    </location>
</feature>
<dbReference type="PANTHER" id="PTHR14969:SF62">
    <property type="entry name" value="DECAPRENYLPHOSPHORYL-5-PHOSPHORIBOSE PHOSPHATASE RV3807C-RELATED"/>
    <property type="match status" value="1"/>
</dbReference>
<dbReference type="EC" id="3.6.1.27" evidence="2"/>
<dbReference type="Proteomes" id="UP000295830">
    <property type="component" value="Unassembled WGS sequence"/>
</dbReference>
<comment type="catalytic activity">
    <reaction evidence="9">
        <text>di-trans,octa-cis-undecaprenyl diphosphate + H2O = di-trans,octa-cis-undecaprenyl phosphate + phosphate + H(+)</text>
        <dbReference type="Rhea" id="RHEA:28094"/>
        <dbReference type="ChEBI" id="CHEBI:15377"/>
        <dbReference type="ChEBI" id="CHEBI:15378"/>
        <dbReference type="ChEBI" id="CHEBI:43474"/>
        <dbReference type="ChEBI" id="CHEBI:58405"/>
        <dbReference type="ChEBI" id="CHEBI:60392"/>
        <dbReference type="EC" id="3.6.1.27"/>
    </reaction>
</comment>
<organism evidence="12 13">
    <name type="scientific">Halospina denitrificans</name>
    <dbReference type="NCBI Taxonomy" id="332522"/>
    <lineage>
        <taxon>Bacteria</taxon>
        <taxon>Pseudomonadati</taxon>
        <taxon>Pseudomonadota</taxon>
        <taxon>Gammaproteobacteria</taxon>
        <taxon>Halospina</taxon>
    </lineage>
</organism>
<keyword evidence="5" id="KW-0378">Hydrolase</keyword>
<evidence type="ECO:0000256" key="5">
    <source>
        <dbReference type="ARBA" id="ARBA00022801"/>
    </source>
</evidence>
<keyword evidence="3" id="KW-1003">Cell membrane</keyword>
<keyword evidence="4 10" id="KW-0812">Transmembrane</keyword>
<evidence type="ECO:0000256" key="4">
    <source>
        <dbReference type="ARBA" id="ARBA00022692"/>
    </source>
</evidence>
<protein>
    <recommendedName>
        <fullName evidence="2">undecaprenyl-diphosphate phosphatase</fullName>
        <ecNumber evidence="2">3.6.1.27</ecNumber>
    </recommendedName>
    <alternativeName>
        <fullName evidence="8">Undecaprenyl pyrophosphate phosphatase</fullName>
    </alternativeName>
</protein>
<evidence type="ECO:0000313" key="13">
    <source>
        <dbReference type="Proteomes" id="UP000295830"/>
    </source>
</evidence>
<feature type="transmembrane region" description="Helical" evidence="10">
    <location>
        <begin position="62"/>
        <end position="85"/>
    </location>
</feature>
<keyword evidence="13" id="KW-1185">Reference proteome</keyword>
<evidence type="ECO:0000256" key="1">
    <source>
        <dbReference type="ARBA" id="ARBA00004651"/>
    </source>
</evidence>
<accession>A0A4R7JKG4</accession>
<feature type="transmembrane region" description="Helical" evidence="10">
    <location>
        <begin position="161"/>
        <end position="183"/>
    </location>
</feature>
<evidence type="ECO:0000313" key="12">
    <source>
        <dbReference type="EMBL" id="TDT38470.1"/>
    </source>
</evidence>
<reference evidence="12 13" key="1">
    <citation type="submission" date="2019-03" db="EMBL/GenBank/DDBJ databases">
        <title>Genomic Encyclopedia of Type Strains, Phase IV (KMG-IV): sequencing the most valuable type-strain genomes for metagenomic binning, comparative biology and taxonomic classification.</title>
        <authorList>
            <person name="Goeker M."/>
        </authorList>
    </citation>
    <scope>NUCLEOTIDE SEQUENCE [LARGE SCALE GENOMIC DNA]</scope>
    <source>
        <strain evidence="12 13">DSM 15505</strain>
    </source>
</reference>
<dbReference type="Gene3D" id="1.20.144.10">
    <property type="entry name" value="Phosphatidic acid phosphatase type 2/haloperoxidase"/>
    <property type="match status" value="1"/>
</dbReference>
<dbReference type="InterPro" id="IPR000326">
    <property type="entry name" value="PAP2/HPO"/>
</dbReference>
<feature type="transmembrane region" description="Helical" evidence="10">
    <location>
        <begin position="36"/>
        <end position="56"/>
    </location>
</feature>
<keyword evidence="7 10" id="KW-0472">Membrane</keyword>
<dbReference type="SMART" id="SM00014">
    <property type="entry name" value="acidPPc"/>
    <property type="match status" value="1"/>
</dbReference>
<evidence type="ECO:0000256" key="2">
    <source>
        <dbReference type="ARBA" id="ARBA00012374"/>
    </source>
</evidence>
<dbReference type="AlphaFoldDB" id="A0A4R7JKG4"/>
<dbReference type="InterPro" id="IPR036938">
    <property type="entry name" value="PAP2/HPO_sf"/>
</dbReference>
<dbReference type="RefSeq" id="WP_133736690.1">
    <property type="nucleotide sequence ID" value="NZ_SOAX01000006.1"/>
</dbReference>
<dbReference type="EMBL" id="SOAX01000006">
    <property type="protein sequence ID" value="TDT38470.1"/>
    <property type="molecule type" value="Genomic_DNA"/>
</dbReference>
<evidence type="ECO:0000259" key="11">
    <source>
        <dbReference type="SMART" id="SM00014"/>
    </source>
</evidence>